<dbReference type="Proteomes" id="UP000186666">
    <property type="component" value="Unassembled WGS sequence"/>
</dbReference>
<keyword evidence="3" id="KW-1185">Reference proteome</keyword>
<evidence type="ECO:0000259" key="1">
    <source>
        <dbReference type="Pfam" id="PF07581"/>
    </source>
</evidence>
<feature type="domain" description="GLUG" evidence="1">
    <location>
        <begin position="227"/>
        <end position="252"/>
    </location>
</feature>
<gene>
    <name evidence="2" type="ORF">SAMN05421578_108222</name>
</gene>
<feature type="domain" description="GLUG" evidence="1">
    <location>
        <begin position="200"/>
        <end position="225"/>
    </location>
</feature>
<evidence type="ECO:0000313" key="2">
    <source>
        <dbReference type="EMBL" id="SIR20495.1"/>
    </source>
</evidence>
<protein>
    <submittedName>
        <fullName evidence="2">The GLUG motif-containing protein</fullName>
    </submittedName>
</protein>
<dbReference type="Gene3D" id="2.160.20.110">
    <property type="match status" value="1"/>
</dbReference>
<reference evidence="2 3" key="1">
    <citation type="submission" date="2017-01" db="EMBL/GenBank/DDBJ databases">
        <authorList>
            <person name="Varghese N."/>
            <person name="Submissions S."/>
        </authorList>
    </citation>
    <scope>NUCLEOTIDE SEQUENCE [LARGE SCALE GENOMIC DNA]</scope>
    <source>
        <strain evidence="2 3">ATCC 23464</strain>
    </source>
</reference>
<comment type="caution">
    <text evidence="2">The sequence shown here is derived from an EMBL/GenBank/DDBJ whole genome shotgun (WGS) entry which is preliminary data.</text>
</comment>
<dbReference type="InterPro" id="IPR011493">
    <property type="entry name" value="GLUG"/>
</dbReference>
<sequence length="487" mass="50243">MRMICKKGISIILVMLMVIGGMSGLITPEGKVYAAVPFAGGTGVAGDPYQIATADQLNEVRNNLGVGIYFVLTADIDLGVSPYSGGWTPIGEGFNKRFEGNMDGKGYKITNLKITRFGNGNGLFEYAGMNSVISNMSLENIIITGQSGLGGLVGFNYGTISNSYVRGGSVEGYSTLGGLVGMNNAQGKISNSYSTVKVIGSNGVGSLVGQSQGIISNSYATGEVSNGIYVGGLVGYQAGGKIENSYATGKVSGTSSLGGLVGEVAVGGTIFKNSYYDSATTGQPLGETGRGFGKSAEDMRNQATFSGWNFNSDWYILSGQYPQLWAVTALTQGTNRGTTKLNNVADGMEYSINGSASYTAITGTSVDNITVKEGDKISVRVVADKLSAKQLTVVKANIKPLRVIATEAITGVTVPVTGATPVSLIDATAEYTAAISWSPAGAKFAGDTAYTATITITPKAGYTLTGVAEDFFTVDGATTANEANDGV</sequence>
<proteinExistence type="predicted"/>
<dbReference type="RefSeq" id="WP_280175210.1">
    <property type="nucleotide sequence ID" value="NZ_FTNK01000008.1"/>
</dbReference>
<accession>A0ABY1K3L3</accession>
<evidence type="ECO:0000313" key="3">
    <source>
        <dbReference type="Proteomes" id="UP000186666"/>
    </source>
</evidence>
<dbReference type="EMBL" id="FTNK01000008">
    <property type="protein sequence ID" value="SIR20495.1"/>
    <property type="molecule type" value="Genomic_DNA"/>
</dbReference>
<feature type="domain" description="GLUG" evidence="1">
    <location>
        <begin position="145"/>
        <end position="170"/>
    </location>
</feature>
<organism evidence="2 3">
    <name type="scientific">Paenibacillus macquariensis</name>
    <dbReference type="NCBI Taxonomy" id="948756"/>
    <lineage>
        <taxon>Bacteria</taxon>
        <taxon>Bacillati</taxon>
        <taxon>Bacillota</taxon>
        <taxon>Bacilli</taxon>
        <taxon>Bacillales</taxon>
        <taxon>Paenibacillaceae</taxon>
        <taxon>Paenibacillus</taxon>
    </lineage>
</organism>
<feature type="non-terminal residue" evidence="2">
    <location>
        <position position="487"/>
    </location>
</feature>
<name>A0ABY1K3L3_9BACL</name>
<dbReference type="Pfam" id="PF07581">
    <property type="entry name" value="Glug"/>
    <property type="match status" value="3"/>
</dbReference>